<sequence>MNTDFTASFAKDLRNLRDQRILKHIQRVIHAIENARDACRSQTSQKIAGHGELLSYHGRRLSGRFHC</sequence>
<proteinExistence type="predicted"/>
<organism evidence="1">
    <name type="scientific">Vecturithrix granuli</name>
    <dbReference type="NCBI Taxonomy" id="1499967"/>
    <lineage>
        <taxon>Bacteria</taxon>
        <taxon>Candidatus Moduliflexota</taxon>
        <taxon>Candidatus Vecturitrichia</taxon>
        <taxon>Candidatus Vecturitrichales</taxon>
        <taxon>Candidatus Vecturitrichaceae</taxon>
        <taxon>Candidatus Vecturithrix</taxon>
    </lineage>
</organism>
<reference evidence="1" key="1">
    <citation type="journal article" date="2015" name="PeerJ">
        <title>First genomic representation of candidate bacterial phylum KSB3 points to enhanced environmental sensing as a trigger of wastewater bulking.</title>
        <authorList>
            <person name="Sekiguchi Y."/>
            <person name="Ohashi A."/>
            <person name="Parks D.H."/>
            <person name="Yamauchi T."/>
            <person name="Tyson G.W."/>
            <person name="Hugenholtz P."/>
        </authorList>
    </citation>
    <scope>NUCLEOTIDE SEQUENCE [LARGE SCALE GENOMIC DNA]</scope>
</reference>
<dbReference type="AlphaFoldDB" id="A0A0S6WAK5"/>
<accession>A0A0S6WAK5</accession>
<evidence type="ECO:0000313" key="1">
    <source>
        <dbReference type="EMBL" id="GAK55155.1"/>
    </source>
</evidence>
<keyword evidence="2" id="KW-1185">Reference proteome</keyword>
<dbReference type="Proteomes" id="UP000030661">
    <property type="component" value="Unassembled WGS sequence"/>
</dbReference>
<evidence type="ECO:0000313" key="2">
    <source>
        <dbReference type="Proteomes" id="UP000030661"/>
    </source>
</evidence>
<protein>
    <submittedName>
        <fullName evidence="1">Uncharacterized protein</fullName>
    </submittedName>
</protein>
<dbReference type="EMBL" id="DF820463">
    <property type="protein sequence ID" value="GAK55155.1"/>
    <property type="molecule type" value="Genomic_DNA"/>
</dbReference>
<dbReference type="HOGENOM" id="CLU_2803724_0_0_0"/>
<dbReference type="STRING" id="1499967.U27_01986"/>
<name>A0A0S6WAK5_VECG1</name>
<gene>
    <name evidence="1" type="ORF">U27_01986</name>
</gene>